<feature type="compositionally biased region" description="Gly residues" evidence="1">
    <location>
        <begin position="351"/>
        <end position="363"/>
    </location>
</feature>
<evidence type="ECO:0000313" key="2">
    <source>
        <dbReference type="EMBL" id="SDZ13472.1"/>
    </source>
</evidence>
<name>A0A1H3QIW7_9ACTN</name>
<gene>
    <name evidence="2" type="ORF">SAMN05421684_2920</name>
</gene>
<reference evidence="3" key="1">
    <citation type="submission" date="2016-10" db="EMBL/GenBank/DDBJ databases">
        <authorList>
            <person name="Varghese N."/>
            <person name="Submissions S."/>
        </authorList>
    </citation>
    <scope>NUCLEOTIDE SEQUENCE [LARGE SCALE GENOMIC DNA]</scope>
    <source>
        <strain evidence="3">DSM 44718</strain>
    </source>
</reference>
<dbReference type="STRING" id="137265.SAMN05421684_2920"/>
<feature type="compositionally biased region" description="Low complexity" evidence="1">
    <location>
        <begin position="364"/>
        <end position="390"/>
    </location>
</feature>
<feature type="compositionally biased region" description="Low complexity" evidence="1">
    <location>
        <begin position="289"/>
        <end position="338"/>
    </location>
</feature>
<protein>
    <submittedName>
        <fullName evidence="2">Uncharacterized protein</fullName>
    </submittedName>
</protein>
<dbReference type="Proteomes" id="UP000199632">
    <property type="component" value="Unassembled WGS sequence"/>
</dbReference>
<keyword evidence="3" id="KW-1185">Reference proteome</keyword>
<dbReference type="EMBL" id="FNQB01000002">
    <property type="protein sequence ID" value="SDZ13472.1"/>
    <property type="molecule type" value="Genomic_DNA"/>
</dbReference>
<evidence type="ECO:0000256" key="1">
    <source>
        <dbReference type="SAM" id="MobiDB-lite"/>
    </source>
</evidence>
<dbReference type="RefSeq" id="WP_090791614.1">
    <property type="nucleotide sequence ID" value="NZ_BOND01000009.1"/>
</dbReference>
<accession>A0A1H3QIW7</accession>
<dbReference type="AlphaFoldDB" id="A0A1H3QIW7"/>
<dbReference type="SUPFAM" id="SSF49265">
    <property type="entry name" value="Fibronectin type III"/>
    <property type="match status" value="1"/>
</dbReference>
<dbReference type="OrthoDB" id="3298563at2"/>
<organism evidence="2 3">
    <name type="scientific">Asanoa ishikariensis</name>
    <dbReference type="NCBI Taxonomy" id="137265"/>
    <lineage>
        <taxon>Bacteria</taxon>
        <taxon>Bacillati</taxon>
        <taxon>Actinomycetota</taxon>
        <taxon>Actinomycetes</taxon>
        <taxon>Micromonosporales</taxon>
        <taxon>Micromonosporaceae</taxon>
        <taxon>Asanoa</taxon>
    </lineage>
</organism>
<sequence>MKRLIATSPAVLGGIAAVTLVAGAGAAIAAWRVQSDEVVLTAETATLSPGNKPAVSAAGNLVTVSWTPNTFGDRKVDSYRIQRYDLAGSVQQPRGTCEENVAKESCGDSGVPTGSWRYTVVPVKGGWTGPESAKSDAVIVAADGKAVVVPDPAVAKPAGPAAGPAVVAIGDPAQPAATPAPGSPPAWTVQPGADGVLGTDDTLTYAGGAPVAPNDVIIGWDGGARPVTVVAEAGAQPVLTVDDGATRIFGPLAVPPATVPANLTFDATLAEVKGRIVLTLGAVRVAPAPDEAATAPGEPTAGTDPTTGTDTPETPGAATPSTETTEPAEPGGTPSTTESAGGDPSGADQPGTGGDGGDSGNGGDASTAGTEGEPDAPATDTAATGTPAAEVTPSTASSDPAVVLVAA</sequence>
<feature type="region of interest" description="Disordered" evidence="1">
    <location>
        <begin position="289"/>
        <end position="407"/>
    </location>
</feature>
<dbReference type="InterPro" id="IPR036116">
    <property type="entry name" value="FN3_sf"/>
</dbReference>
<proteinExistence type="predicted"/>
<evidence type="ECO:0000313" key="3">
    <source>
        <dbReference type="Proteomes" id="UP000199632"/>
    </source>
</evidence>